<name>A0A484U3X3_9ZZZZ</name>
<proteinExistence type="predicted"/>
<gene>
    <name evidence="1" type="ORF">RAN3_2553</name>
</gene>
<accession>A0A484U3X3</accession>
<evidence type="ECO:0000313" key="1">
    <source>
        <dbReference type="EMBL" id="VFR81301.1"/>
    </source>
</evidence>
<protein>
    <recommendedName>
        <fullName evidence="2">Bacteriophage protein</fullName>
    </recommendedName>
</protein>
<sequence length="220" mass="24252">MDLNQNHAAIAWGNWLAQFEKKPRLQALVMALLKPAEGLQGALRGLFEDRWLDTAEGQQLDGIGEIVGLPRILDEALFVRFFGFEGQPNTAGFGQARIRRRHERTVAGSTTLQDHEYRKLLYWKIALNNGRGTAPEIAAALKPIFDVSRVIVQDVGNAKIRIWVSKVPGPGDALMGDPYRWVPKLAGVGVQIITGSTERPFGFINQGFFGFGVGVMARGI</sequence>
<evidence type="ECO:0008006" key="2">
    <source>
        <dbReference type="Google" id="ProtNLM"/>
    </source>
</evidence>
<reference evidence="1" key="1">
    <citation type="submission" date="2019-03" db="EMBL/GenBank/DDBJ databases">
        <authorList>
            <person name="Danneels B."/>
        </authorList>
    </citation>
    <scope>NUCLEOTIDE SEQUENCE</scope>
</reference>
<organism evidence="1">
    <name type="scientific">plant metagenome</name>
    <dbReference type="NCBI Taxonomy" id="1297885"/>
    <lineage>
        <taxon>unclassified sequences</taxon>
        <taxon>metagenomes</taxon>
        <taxon>organismal metagenomes</taxon>
    </lineage>
</organism>
<dbReference type="EMBL" id="CAADIO010000004">
    <property type="protein sequence ID" value="VFR81301.1"/>
    <property type="molecule type" value="Genomic_DNA"/>
</dbReference>
<dbReference type="AlphaFoldDB" id="A0A484U3X3"/>
<dbReference type="Pfam" id="PF11041">
    <property type="entry name" value="Phage_Wedge1"/>
    <property type="match status" value="1"/>
</dbReference>
<dbReference type="InterPro" id="IPR021283">
    <property type="entry name" value="Phage_Wedge1"/>
</dbReference>